<dbReference type="GO" id="GO:0046983">
    <property type="term" value="F:protein dimerization activity"/>
    <property type="evidence" value="ECO:0007669"/>
    <property type="project" value="InterPro"/>
</dbReference>
<dbReference type="GO" id="GO:0000428">
    <property type="term" value="C:DNA-directed RNA polymerase complex"/>
    <property type="evidence" value="ECO:0007669"/>
    <property type="project" value="UniProtKB-KW"/>
</dbReference>
<dbReference type="InterPro" id="IPR036603">
    <property type="entry name" value="RBP11-like"/>
</dbReference>
<evidence type="ECO:0000256" key="2">
    <source>
        <dbReference type="ARBA" id="ARBA00023163"/>
    </source>
</evidence>
<accession>A0A3G5AKL3</accession>
<dbReference type="GO" id="GO:0006351">
    <property type="term" value="P:DNA-templated transcription"/>
    <property type="evidence" value="ECO:0007669"/>
    <property type="project" value="InterPro"/>
</dbReference>
<sequence length="346" mass="39736">MSSSSSLPLLTVIPFSHKKEKPSFLPSLKLRLKNVHRSEANALPRVLVRWVQTVGVCMVTNNTQYAKSHVEFHQSPLEPTSEKLRTHLEQISWRIPSDLLEPFSEFSTLNALNSLKFVLRKTHIPEDPEDVGRKTPGLYKEGLIVTTADAIWIPHDQAQRDRVERYYQSHPQFKLFLSDQQPHMNQVCRPDYEDRILATLTPGESIDVTFYLTLCNTTFIKHYGGSPVTARTVLRLKPTVNIVEPITDVEDIELALKLCNKGVFKEEKDNETGKSRLAVKNAQNCTHCMLCREITRPERIELDDLEDEFDVLVETRNGIPLYPLIRRGFSHLIQVCNSYLEALEKF</sequence>
<keyword evidence="2" id="KW-0804">Transcription</keyword>
<name>A0A3G5AKL3_9VIRU</name>
<evidence type="ECO:0000313" key="3">
    <source>
        <dbReference type="EMBL" id="AYV86459.1"/>
    </source>
</evidence>
<dbReference type="EMBL" id="MK072507">
    <property type="protein sequence ID" value="AYV86459.1"/>
    <property type="molecule type" value="Genomic_DNA"/>
</dbReference>
<evidence type="ECO:0000256" key="1">
    <source>
        <dbReference type="ARBA" id="ARBA00022478"/>
    </source>
</evidence>
<dbReference type="SUPFAM" id="SSF55257">
    <property type="entry name" value="RBP11-like subunits of RNA polymerase"/>
    <property type="match status" value="1"/>
</dbReference>
<protein>
    <submittedName>
        <fullName evidence="3">Uncharacterized protein</fullName>
    </submittedName>
</protein>
<keyword evidence="1" id="KW-0240">DNA-directed RNA polymerase</keyword>
<reference evidence="3" key="1">
    <citation type="submission" date="2018-10" db="EMBL/GenBank/DDBJ databases">
        <title>Hidden diversity of soil giant viruses.</title>
        <authorList>
            <person name="Schulz F."/>
            <person name="Alteio L."/>
            <person name="Goudeau D."/>
            <person name="Ryan E.M."/>
            <person name="Malmstrom R.R."/>
            <person name="Blanchard J."/>
            <person name="Woyke T."/>
        </authorList>
    </citation>
    <scope>NUCLEOTIDE SEQUENCE</scope>
    <source>
        <strain evidence="3">SYV1</strain>
    </source>
</reference>
<dbReference type="Gene3D" id="3.30.1360.10">
    <property type="entry name" value="RNA polymerase, RBP11-like subunit"/>
    <property type="match status" value="1"/>
</dbReference>
<proteinExistence type="predicted"/>
<organism evidence="3">
    <name type="scientific">Sylvanvirus sp</name>
    <dbReference type="NCBI Taxonomy" id="2487774"/>
    <lineage>
        <taxon>Viruses</taxon>
    </lineage>
</organism>
<gene>
    <name evidence="3" type="ORF">Sylvanvirus1_55</name>
</gene>